<evidence type="ECO:0008006" key="3">
    <source>
        <dbReference type="Google" id="ProtNLM"/>
    </source>
</evidence>
<reference evidence="1 2" key="1">
    <citation type="journal article" date="2023" name="J. Hered.">
        <title>Chromosome-level genome of the wood stork (Mycteria americana) provides insight into avian chromosome evolution.</title>
        <authorList>
            <person name="Flamio R. Jr."/>
            <person name="Ramstad K.M."/>
        </authorList>
    </citation>
    <scope>NUCLEOTIDE SEQUENCE [LARGE SCALE GENOMIC DNA]</scope>
    <source>
        <strain evidence="1">JAX WOST 10</strain>
    </source>
</reference>
<keyword evidence="2" id="KW-1185">Reference proteome</keyword>
<comment type="caution">
    <text evidence="1">The sequence shown here is derived from an EMBL/GenBank/DDBJ whole genome shotgun (WGS) entry which is preliminary data.</text>
</comment>
<dbReference type="Proteomes" id="UP001333110">
    <property type="component" value="Unassembled WGS sequence"/>
</dbReference>
<organism evidence="1 2">
    <name type="scientific">Mycteria americana</name>
    <name type="common">Wood stork</name>
    <dbReference type="NCBI Taxonomy" id="33587"/>
    <lineage>
        <taxon>Eukaryota</taxon>
        <taxon>Metazoa</taxon>
        <taxon>Chordata</taxon>
        <taxon>Craniata</taxon>
        <taxon>Vertebrata</taxon>
        <taxon>Euteleostomi</taxon>
        <taxon>Archelosauria</taxon>
        <taxon>Archosauria</taxon>
        <taxon>Dinosauria</taxon>
        <taxon>Saurischia</taxon>
        <taxon>Theropoda</taxon>
        <taxon>Coelurosauria</taxon>
        <taxon>Aves</taxon>
        <taxon>Neognathae</taxon>
        <taxon>Neoaves</taxon>
        <taxon>Aequornithes</taxon>
        <taxon>Ciconiiformes</taxon>
        <taxon>Ciconiidae</taxon>
        <taxon>Mycteria</taxon>
    </lineage>
</organism>
<dbReference type="EMBL" id="JAUNZN010000013">
    <property type="protein sequence ID" value="KAK4813049.1"/>
    <property type="molecule type" value="Genomic_DNA"/>
</dbReference>
<dbReference type="AlphaFoldDB" id="A0AAN7RMT2"/>
<proteinExistence type="predicted"/>
<name>A0AAN7RMT2_MYCAM</name>
<evidence type="ECO:0000313" key="2">
    <source>
        <dbReference type="Proteomes" id="UP001333110"/>
    </source>
</evidence>
<dbReference type="PANTHER" id="PTHR33332">
    <property type="entry name" value="REVERSE TRANSCRIPTASE DOMAIN-CONTAINING PROTEIN"/>
    <property type="match status" value="1"/>
</dbReference>
<evidence type="ECO:0000313" key="1">
    <source>
        <dbReference type="EMBL" id="KAK4813049.1"/>
    </source>
</evidence>
<protein>
    <recommendedName>
        <fullName evidence="3">Rna-directed dna polymerase from mobile element jockey-like</fullName>
    </recommendedName>
</protein>
<gene>
    <name evidence="1" type="ORF">QYF61_007551</name>
</gene>
<sequence length="243" mass="27841">MEMWYGRRKGPAILELDHASGVPPHRQTANQQCRDPQTLPVTRVPSSTKRQVHLQRLLVAERVIQQLDTALSQIRRKKSNIGRQEKQDTLTEIDNEGKVVEERDRPSWGRDAIQRDLDRLEKQAHVNLMRFNRAKCRVLHLGRGNPWYPYRLGDDVIESSPAEKGLGVLVDEKLDMSRQCALTAQKANHILGCIKSSVASRSREGILPLCSGETPLQCCVQIWGPQHRKDMDLLERVQRRAHK</sequence>
<accession>A0AAN7RMT2</accession>